<dbReference type="Pfam" id="PF12937">
    <property type="entry name" value="F-box-like"/>
    <property type="match status" value="1"/>
</dbReference>
<feature type="domain" description="KIB1-4 beta-propeller" evidence="1">
    <location>
        <begin position="104"/>
        <end position="290"/>
    </location>
</feature>
<dbReference type="InterPro" id="IPR051304">
    <property type="entry name" value="SCF_F-box_domain"/>
</dbReference>
<dbReference type="PANTHER" id="PTHR47123:SF25">
    <property type="entry name" value="F-BOX PROTEIN"/>
    <property type="match status" value="1"/>
</dbReference>
<evidence type="ECO:0000313" key="4">
    <source>
        <dbReference type="Proteomes" id="UP001396334"/>
    </source>
</evidence>
<dbReference type="InterPro" id="IPR005174">
    <property type="entry name" value="KIB1-4_b-propeller"/>
</dbReference>
<dbReference type="CDD" id="cd09917">
    <property type="entry name" value="F-box_SF"/>
    <property type="match status" value="1"/>
</dbReference>
<keyword evidence="4" id="KW-1185">Reference proteome</keyword>
<evidence type="ECO:0000259" key="2">
    <source>
        <dbReference type="Pfam" id="PF12937"/>
    </source>
</evidence>
<feature type="domain" description="F-box" evidence="2">
    <location>
        <begin position="7"/>
        <end position="40"/>
    </location>
</feature>
<comment type="caution">
    <text evidence="3">The sequence shown here is derived from an EMBL/GenBank/DDBJ whole genome shotgun (WGS) entry which is preliminary data.</text>
</comment>
<dbReference type="Proteomes" id="UP001396334">
    <property type="component" value="Unassembled WGS sequence"/>
</dbReference>
<evidence type="ECO:0008006" key="5">
    <source>
        <dbReference type="Google" id="ProtNLM"/>
    </source>
</evidence>
<name>A0ABR2TL04_9ROSI</name>
<dbReference type="InterPro" id="IPR036047">
    <property type="entry name" value="F-box-like_dom_sf"/>
</dbReference>
<evidence type="ECO:0000313" key="3">
    <source>
        <dbReference type="EMBL" id="KAK9038142.1"/>
    </source>
</evidence>
<dbReference type="PANTHER" id="PTHR47123">
    <property type="entry name" value="F-BOX PROTEIN SKIP23"/>
    <property type="match status" value="1"/>
</dbReference>
<dbReference type="EMBL" id="JBBPBN010000005">
    <property type="protein sequence ID" value="KAK9038142.1"/>
    <property type="molecule type" value="Genomic_DNA"/>
</dbReference>
<organism evidence="3 4">
    <name type="scientific">Hibiscus sabdariffa</name>
    <name type="common">roselle</name>
    <dbReference type="NCBI Taxonomy" id="183260"/>
    <lineage>
        <taxon>Eukaryota</taxon>
        <taxon>Viridiplantae</taxon>
        <taxon>Streptophyta</taxon>
        <taxon>Embryophyta</taxon>
        <taxon>Tracheophyta</taxon>
        <taxon>Spermatophyta</taxon>
        <taxon>Magnoliopsida</taxon>
        <taxon>eudicotyledons</taxon>
        <taxon>Gunneridae</taxon>
        <taxon>Pentapetalae</taxon>
        <taxon>rosids</taxon>
        <taxon>malvids</taxon>
        <taxon>Malvales</taxon>
        <taxon>Malvaceae</taxon>
        <taxon>Malvoideae</taxon>
        <taxon>Hibiscus</taxon>
    </lineage>
</organism>
<dbReference type="SUPFAM" id="SSF81383">
    <property type="entry name" value="F-box domain"/>
    <property type="match status" value="1"/>
</dbReference>
<dbReference type="InterPro" id="IPR001810">
    <property type="entry name" value="F-box_dom"/>
</dbReference>
<evidence type="ECO:0000259" key="1">
    <source>
        <dbReference type="Pfam" id="PF03478"/>
    </source>
</evidence>
<gene>
    <name evidence="3" type="ORF">V6N11_023029</name>
</gene>
<dbReference type="Pfam" id="PF03478">
    <property type="entry name" value="Beta-prop_KIB1-4"/>
    <property type="match status" value="1"/>
</dbReference>
<dbReference type="Gene3D" id="1.20.1280.50">
    <property type="match status" value="1"/>
</dbReference>
<protein>
    <recommendedName>
        <fullName evidence="5">F-box protein</fullName>
    </recommendedName>
</protein>
<proteinExistence type="predicted"/>
<sequence length="316" mass="36547">MEGRISWSGLPEELCRKIGQCLDARFDIIRFRSVCKTWRNSLPFSHPRNWYLQMKPFNFNDGNARRYFFIVGDNSSNKELSSSIIRSTVYILRQYPTPDPVPTPWLFKLEENEQGKLRVVNPISDAPVKDLPSNFPKVLNLLDYPILEVNRGVSKAVILPESDLISKDAEITVLFLCPSGRLLLWRNVDDRLVKINRAGCYYDDIAVYRGRFVAVDRWGIVSFVDSSFRLVQYTPPVLNGGHKKHLVVSSEHLYVVDRYFDRPRITLHYYSKRDAKAVVGFKLFKLDEDYGWIGKLSSFPGCSDLLWPPPSWFTAN</sequence>
<accession>A0ABR2TL04</accession>
<reference evidence="3 4" key="1">
    <citation type="journal article" date="2024" name="G3 (Bethesda)">
        <title>Genome assembly of Hibiscus sabdariffa L. provides insights into metabolisms of medicinal natural products.</title>
        <authorList>
            <person name="Kim T."/>
        </authorList>
    </citation>
    <scope>NUCLEOTIDE SEQUENCE [LARGE SCALE GENOMIC DNA]</scope>
    <source>
        <strain evidence="3">TK-2024</strain>
        <tissue evidence="3">Old leaves</tissue>
    </source>
</reference>